<evidence type="ECO:0000313" key="2">
    <source>
        <dbReference type="EMBL" id="JAI42324.1"/>
    </source>
</evidence>
<dbReference type="Pfam" id="PF00531">
    <property type="entry name" value="Death"/>
    <property type="match status" value="1"/>
</dbReference>
<gene>
    <name evidence="2" type="primary">BG4</name>
    <name evidence="2" type="ORF">c0_g1_i1</name>
</gene>
<feature type="domain" description="Death" evidence="1">
    <location>
        <begin position="165"/>
        <end position="251"/>
    </location>
</feature>
<dbReference type="InterPro" id="IPR011029">
    <property type="entry name" value="DEATH-like_dom_sf"/>
</dbReference>
<dbReference type="SMART" id="SM00005">
    <property type="entry name" value="DEATH"/>
    <property type="match status" value="1"/>
</dbReference>
<evidence type="ECO:0000259" key="1">
    <source>
        <dbReference type="PROSITE" id="PS50017"/>
    </source>
</evidence>
<dbReference type="GO" id="GO:0007165">
    <property type="term" value="P:signal transduction"/>
    <property type="evidence" value="ECO:0007669"/>
    <property type="project" value="InterPro"/>
</dbReference>
<dbReference type="SUPFAM" id="SSF47986">
    <property type="entry name" value="DEATH domain"/>
    <property type="match status" value="1"/>
</dbReference>
<dbReference type="PROSITE" id="PS50017">
    <property type="entry name" value="DEATH_DOMAIN"/>
    <property type="match status" value="1"/>
</dbReference>
<dbReference type="InterPro" id="IPR000488">
    <property type="entry name" value="Death_dom"/>
</dbReference>
<dbReference type="Gene3D" id="1.10.533.10">
    <property type="entry name" value="Death Domain, Fas"/>
    <property type="match status" value="1"/>
</dbReference>
<proteinExistence type="predicted"/>
<protein>
    <submittedName>
        <fullName evidence="2">Death domain-containing adapter protein BG4</fullName>
    </submittedName>
</protein>
<dbReference type="OrthoDB" id="100767at2759"/>
<dbReference type="AlphaFoldDB" id="A0A0K8VTX1"/>
<name>A0A0K8VTX1_BACLA</name>
<accession>A0A0K8VTX1</accession>
<sequence>MADTTPQHWSYDLLKNIAVQELSSLDYVTELKSMFLNGINSPRRYECIRTMADLIDCLERRDVINEHNVEPLRNLGYKRLDDAIDSYIPPKKEPEGTNQYHYMHLANELSNKLTINGHSTPSQHSNITYDNMRRSASLETASLTTSSTGLNNFNIHPHVLTEHKRAAIYKMLSQYLGTHWRMFGRELGLREGMMDEIELQYPRDLTTRVYKVLKLFEEDDCNDPKMHLRMIRDALDRTRRKDLRRKIDDILSY</sequence>
<organism evidence="2">
    <name type="scientific">Bactrocera latifrons</name>
    <name type="common">Malaysian fruit fly</name>
    <name type="synonym">Chaetodacus latifrons</name>
    <dbReference type="NCBI Taxonomy" id="174628"/>
    <lineage>
        <taxon>Eukaryota</taxon>
        <taxon>Metazoa</taxon>
        <taxon>Ecdysozoa</taxon>
        <taxon>Arthropoda</taxon>
        <taxon>Hexapoda</taxon>
        <taxon>Insecta</taxon>
        <taxon>Pterygota</taxon>
        <taxon>Neoptera</taxon>
        <taxon>Endopterygota</taxon>
        <taxon>Diptera</taxon>
        <taxon>Brachycera</taxon>
        <taxon>Muscomorpha</taxon>
        <taxon>Tephritoidea</taxon>
        <taxon>Tephritidae</taxon>
        <taxon>Bactrocera</taxon>
        <taxon>Bactrocera</taxon>
    </lineage>
</organism>
<dbReference type="CDD" id="cd01670">
    <property type="entry name" value="Death"/>
    <property type="match status" value="1"/>
</dbReference>
<dbReference type="EMBL" id="GDHF01009990">
    <property type="protein sequence ID" value="JAI42324.1"/>
    <property type="molecule type" value="Transcribed_RNA"/>
</dbReference>
<reference evidence="2" key="1">
    <citation type="submission" date="2015-06" db="EMBL/GenBank/DDBJ databases">
        <authorList>
            <person name="Hoefler B.C."/>
            <person name="Straight P.D."/>
        </authorList>
    </citation>
    <scope>NUCLEOTIDE SEQUENCE</scope>
</reference>